<dbReference type="RefSeq" id="WP_273639557.1">
    <property type="nucleotide sequence ID" value="NZ_JAQQXP010000001.1"/>
</dbReference>
<dbReference type="PANTHER" id="PTHR10996:SF178">
    <property type="entry name" value="2-HYDROXYACID DEHYDROGENASE YGL185C-RELATED"/>
    <property type="match status" value="1"/>
</dbReference>
<dbReference type="HAMAP" id="MF_01825">
    <property type="entry name" value="PdxB"/>
    <property type="match status" value="1"/>
</dbReference>
<organism evidence="8 9">
    <name type="scientific">Alteromonas gilva</name>
    <dbReference type="NCBI Taxonomy" id="2987522"/>
    <lineage>
        <taxon>Bacteria</taxon>
        <taxon>Pseudomonadati</taxon>
        <taxon>Pseudomonadota</taxon>
        <taxon>Gammaproteobacteria</taxon>
        <taxon>Alteromonadales</taxon>
        <taxon>Alteromonadaceae</taxon>
        <taxon>Alteromonas/Salinimonas group</taxon>
        <taxon>Alteromonas</taxon>
    </lineage>
</organism>
<dbReference type="EC" id="1.1.1.290" evidence="5"/>
<dbReference type="InterPro" id="IPR020921">
    <property type="entry name" value="Erythronate-4-P_DHase"/>
</dbReference>
<dbReference type="InterPro" id="IPR038251">
    <property type="entry name" value="PdxB_dimer_sf"/>
</dbReference>
<dbReference type="Gene3D" id="3.30.1370.170">
    <property type="match status" value="1"/>
</dbReference>
<protein>
    <recommendedName>
        <fullName evidence="5">Erythronate-4-phosphate dehydrogenase</fullName>
        <ecNumber evidence="5">1.1.1.290</ecNumber>
    </recommendedName>
</protein>
<name>A0ABT5L2D0_9ALTE</name>
<evidence type="ECO:0000256" key="1">
    <source>
        <dbReference type="ARBA" id="ARBA00022490"/>
    </source>
</evidence>
<evidence type="ECO:0000256" key="3">
    <source>
        <dbReference type="ARBA" id="ARBA00023027"/>
    </source>
</evidence>
<comment type="similarity">
    <text evidence="5">Belongs to the D-isomer specific 2-hydroxyacid dehydrogenase family. PdxB subfamily.</text>
</comment>
<dbReference type="Pfam" id="PF02826">
    <property type="entry name" value="2-Hacid_dh_C"/>
    <property type="match status" value="1"/>
</dbReference>
<keyword evidence="9" id="KW-1185">Reference proteome</keyword>
<dbReference type="EMBL" id="JAQQXP010000001">
    <property type="protein sequence ID" value="MDC8830636.1"/>
    <property type="molecule type" value="Genomic_DNA"/>
</dbReference>
<dbReference type="InterPro" id="IPR006140">
    <property type="entry name" value="D-isomer_DH_NAD-bd"/>
</dbReference>
<dbReference type="InterPro" id="IPR050223">
    <property type="entry name" value="D-isomer_2-hydroxyacid_DH"/>
</dbReference>
<feature type="binding site" evidence="5">
    <location>
        <position position="257"/>
    </location>
    <ligand>
        <name>NAD(+)</name>
        <dbReference type="ChEBI" id="CHEBI:57540"/>
    </ligand>
</feature>
<dbReference type="SUPFAM" id="SSF52283">
    <property type="entry name" value="Formate/glycerate dehydrogenase catalytic domain-like"/>
    <property type="match status" value="1"/>
</dbReference>
<dbReference type="Proteomes" id="UP001218788">
    <property type="component" value="Unassembled WGS sequence"/>
</dbReference>
<evidence type="ECO:0000259" key="6">
    <source>
        <dbReference type="Pfam" id="PF02826"/>
    </source>
</evidence>
<feature type="domain" description="Erythronate-4-phosphate dehydrogenase dimerisation" evidence="7">
    <location>
        <begin position="291"/>
        <end position="376"/>
    </location>
</feature>
<dbReference type="CDD" id="cd12158">
    <property type="entry name" value="ErythrP_dh"/>
    <property type="match status" value="1"/>
</dbReference>
<evidence type="ECO:0000256" key="5">
    <source>
        <dbReference type="HAMAP-Rule" id="MF_01825"/>
    </source>
</evidence>
<comment type="pathway">
    <text evidence="5">Cofactor biosynthesis; pyridoxine 5'-phosphate biosynthesis; pyridoxine 5'-phosphate from D-erythrose 4-phosphate: step 2/5.</text>
</comment>
<sequence>MKIRYENSLPLAAEFFSSLGHAEGFDTGTLKPEDLIGVDVLAVRSTTQVHAELLSCANRLLLVGTATAGINHLDTAYLDRAGIRWMSAAGCNAQAVAEYVLSVLFNAHKQQITNLNNATVGIVGAGFVGTALAELLEVLGIACVLYDPPLQERGDPRDFVSWQRIEECDVITLHVPFTRNGDYATEAMINEQVLSKLNCKQLLINACRGEVIDEPALKQRLMADDAPVVVLDVFANEPGIDMELLPLLWLATPHIAGHSIEGKLLGTQRVYQAVCELLGITADKTLSDFLPERPNLHLDLELCRDQSDNLAPALSLALSVYDVTNDNNNFRQGMTGAETFSAMRKAYGIRREIAGHQVDGLTQAQPLVAAQLAQLGFNLK</sequence>
<evidence type="ECO:0000256" key="2">
    <source>
        <dbReference type="ARBA" id="ARBA00023002"/>
    </source>
</evidence>
<proteinExistence type="inferred from homology"/>
<comment type="catalytic activity">
    <reaction evidence="5">
        <text>4-phospho-D-erythronate + NAD(+) = (R)-3-hydroxy-2-oxo-4-phosphooxybutanoate + NADH + H(+)</text>
        <dbReference type="Rhea" id="RHEA:18829"/>
        <dbReference type="ChEBI" id="CHEBI:15378"/>
        <dbReference type="ChEBI" id="CHEBI:57540"/>
        <dbReference type="ChEBI" id="CHEBI:57945"/>
        <dbReference type="ChEBI" id="CHEBI:58538"/>
        <dbReference type="ChEBI" id="CHEBI:58766"/>
        <dbReference type="EC" id="1.1.1.290"/>
    </reaction>
</comment>
<accession>A0ABT5L2D0</accession>
<keyword evidence="4 5" id="KW-0664">Pyridoxine biosynthesis</keyword>
<dbReference type="Pfam" id="PF11890">
    <property type="entry name" value="DUF3410"/>
    <property type="match status" value="1"/>
</dbReference>
<comment type="subcellular location">
    <subcellularLocation>
        <location evidence="5">Cytoplasm</location>
    </subcellularLocation>
</comment>
<feature type="binding site" evidence="5">
    <location>
        <position position="232"/>
    </location>
    <ligand>
        <name>NAD(+)</name>
        <dbReference type="ChEBI" id="CHEBI:57540"/>
    </ligand>
</feature>
<keyword evidence="3 5" id="KW-0520">NAD</keyword>
<dbReference type="SUPFAM" id="SSF51735">
    <property type="entry name" value="NAD(P)-binding Rossmann-fold domains"/>
    <property type="match status" value="1"/>
</dbReference>
<comment type="caution">
    <text evidence="5">Lacks conserved residue(s) required for the propagation of feature annotation.</text>
</comment>
<keyword evidence="2 5" id="KW-0560">Oxidoreductase</keyword>
<dbReference type="Gene3D" id="3.40.50.720">
    <property type="entry name" value="NAD(P)-binding Rossmann-like Domain"/>
    <property type="match status" value="2"/>
</dbReference>
<comment type="subunit">
    <text evidence="5">Homodimer.</text>
</comment>
<evidence type="ECO:0000313" key="9">
    <source>
        <dbReference type="Proteomes" id="UP001218788"/>
    </source>
</evidence>
<feature type="binding site" evidence="5">
    <location>
        <position position="67"/>
    </location>
    <ligand>
        <name>substrate</name>
    </ligand>
</feature>
<dbReference type="PANTHER" id="PTHR10996">
    <property type="entry name" value="2-HYDROXYACID DEHYDROGENASE-RELATED"/>
    <property type="match status" value="1"/>
</dbReference>
<evidence type="ECO:0000256" key="4">
    <source>
        <dbReference type="ARBA" id="ARBA00023096"/>
    </source>
</evidence>
<feature type="active site" description="Proton donor" evidence="5">
    <location>
        <position position="254"/>
    </location>
</feature>
<evidence type="ECO:0000259" key="7">
    <source>
        <dbReference type="Pfam" id="PF11890"/>
    </source>
</evidence>
<feature type="binding site" evidence="5">
    <location>
        <position position="45"/>
    </location>
    <ligand>
        <name>substrate</name>
    </ligand>
</feature>
<dbReference type="InterPro" id="IPR036291">
    <property type="entry name" value="NAD(P)-bd_dom_sf"/>
</dbReference>
<feature type="active site" evidence="5">
    <location>
        <position position="208"/>
    </location>
</feature>
<evidence type="ECO:0000313" key="8">
    <source>
        <dbReference type="EMBL" id="MDC8830636.1"/>
    </source>
</evidence>
<reference evidence="8 9" key="1">
    <citation type="submission" date="2022-10" db="EMBL/GenBank/DDBJ databases">
        <title>Alteromonas sp. chi3 Genome sequencing.</title>
        <authorList>
            <person name="Park S."/>
        </authorList>
    </citation>
    <scope>NUCLEOTIDE SEQUENCE [LARGE SCALE GENOMIC DNA]</scope>
    <source>
        <strain evidence="9">chi3</strain>
    </source>
</reference>
<comment type="function">
    <text evidence="5">Catalyzes the oxidation of erythronate-4-phosphate to 3-hydroxy-2-oxo-4-phosphonooxybutanoate.</text>
</comment>
<dbReference type="PROSITE" id="PS00671">
    <property type="entry name" value="D_2_HYDROXYACID_DH_3"/>
    <property type="match status" value="1"/>
</dbReference>
<keyword evidence="1 5" id="KW-0963">Cytoplasm</keyword>
<feature type="active site" evidence="5">
    <location>
        <position position="237"/>
    </location>
</feature>
<comment type="caution">
    <text evidence="8">The sequence shown here is derived from an EMBL/GenBank/DDBJ whole genome shotgun (WGS) entry which is preliminary data.</text>
</comment>
<gene>
    <name evidence="5" type="primary">pdxB</name>
    <name evidence="8" type="ORF">OIK42_07665</name>
</gene>
<dbReference type="InterPro" id="IPR029753">
    <property type="entry name" value="D-isomer_DH_CS"/>
</dbReference>
<feature type="binding site" evidence="5">
    <location>
        <position position="147"/>
    </location>
    <ligand>
        <name>NAD(+)</name>
        <dbReference type="ChEBI" id="CHEBI:57540"/>
    </ligand>
</feature>
<dbReference type="InterPro" id="IPR024531">
    <property type="entry name" value="Erythronate-4-P_DHase_dimer"/>
</dbReference>
<feature type="domain" description="D-isomer specific 2-hydroxyacid dehydrogenase NAD-binding" evidence="6">
    <location>
        <begin position="106"/>
        <end position="256"/>
    </location>
</feature>